<evidence type="ECO:0000313" key="12">
    <source>
        <dbReference type="Proteomes" id="UP000276133"/>
    </source>
</evidence>
<dbReference type="EC" id="2.7.11.1" evidence="1"/>
<dbReference type="InterPro" id="IPR050236">
    <property type="entry name" value="Ser_Thr_kinase_AGC"/>
</dbReference>
<evidence type="ECO:0000256" key="9">
    <source>
        <dbReference type="SAM" id="MobiDB-lite"/>
    </source>
</evidence>
<evidence type="ECO:0000256" key="2">
    <source>
        <dbReference type="ARBA" id="ARBA00022527"/>
    </source>
</evidence>
<feature type="domain" description="Protein kinase" evidence="10">
    <location>
        <begin position="1"/>
        <end position="393"/>
    </location>
</feature>
<dbReference type="Gene3D" id="3.30.200.20">
    <property type="entry name" value="Phosphorylase Kinase, domain 1"/>
    <property type="match status" value="1"/>
</dbReference>
<dbReference type="PANTHER" id="PTHR24356:SF414">
    <property type="entry name" value="NON-SPECIFIC SERINE_THREONINE PROTEIN KINASE"/>
    <property type="match status" value="1"/>
</dbReference>
<keyword evidence="3" id="KW-0808">Transferase</keyword>
<dbReference type="Proteomes" id="UP000276133">
    <property type="component" value="Unassembled WGS sequence"/>
</dbReference>
<dbReference type="PROSITE" id="PS00108">
    <property type="entry name" value="PROTEIN_KINASE_ST"/>
    <property type="match status" value="1"/>
</dbReference>
<dbReference type="EMBL" id="REGN01001136">
    <property type="protein sequence ID" value="RNA36720.1"/>
    <property type="molecule type" value="Genomic_DNA"/>
</dbReference>
<dbReference type="InterPro" id="IPR008271">
    <property type="entry name" value="Ser/Thr_kinase_AS"/>
</dbReference>
<protein>
    <recommendedName>
        <fullName evidence="1">non-specific serine/threonine protein kinase</fullName>
        <ecNumber evidence="1">2.7.11.1</ecNumber>
    </recommendedName>
</protein>
<keyword evidence="12" id="KW-1185">Reference proteome</keyword>
<evidence type="ECO:0000313" key="11">
    <source>
        <dbReference type="EMBL" id="RNA36720.1"/>
    </source>
</evidence>
<dbReference type="STRING" id="10195.A0A3M7SM40"/>
<keyword evidence="6" id="KW-0067">ATP-binding</keyword>
<dbReference type="SUPFAM" id="SSF56112">
    <property type="entry name" value="Protein kinase-like (PK-like)"/>
    <property type="match status" value="1"/>
</dbReference>
<comment type="caution">
    <text evidence="11">The sequence shown here is derived from an EMBL/GenBank/DDBJ whole genome shotgun (WGS) entry which is preliminary data.</text>
</comment>
<evidence type="ECO:0000256" key="8">
    <source>
        <dbReference type="ARBA" id="ARBA00048679"/>
    </source>
</evidence>
<dbReference type="Pfam" id="PF00069">
    <property type="entry name" value="Pkinase"/>
    <property type="match status" value="1"/>
</dbReference>
<proteinExistence type="predicted"/>
<feature type="region of interest" description="Disordered" evidence="9">
    <location>
        <begin position="369"/>
        <end position="421"/>
    </location>
</feature>
<evidence type="ECO:0000256" key="6">
    <source>
        <dbReference type="ARBA" id="ARBA00022840"/>
    </source>
</evidence>
<gene>
    <name evidence="11" type="ORF">BpHYR1_016909</name>
</gene>
<reference evidence="11 12" key="1">
    <citation type="journal article" date="2018" name="Sci. Rep.">
        <title>Genomic signatures of local adaptation to the degree of environmental predictability in rotifers.</title>
        <authorList>
            <person name="Franch-Gras L."/>
            <person name="Hahn C."/>
            <person name="Garcia-Roger E.M."/>
            <person name="Carmona M.J."/>
            <person name="Serra M."/>
            <person name="Gomez A."/>
        </authorList>
    </citation>
    <scope>NUCLEOTIDE SEQUENCE [LARGE SCALE GENOMIC DNA]</scope>
    <source>
        <strain evidence="11">HYR1</strain>
    </source>
</reference>
<dbReference type="GO" id="GO:0035556">
    <property type="term" value="P:intracellular signal transduction"/>
    <property type="evidence" value="ECO:0007669"/>
    <property type="project" value="TreeGrafter"/>
</dbReference>
<evidence type="ECO:0000256" key="3">
    <source>
        <dbReference type="ARBA" id="ARBA00022679"/>
    </source>
</evidence>
<evidence type="ECO:0000256" key="7">
    <source>
        <dbReference type="ARBA" id="ARBA00047899"/>
    </source>
</evidence>
<comment type="catalytic activity">
    <reaction evidence="7">
        <text>L-threonyl-[protein] + ATP = O-phospho-L-threonyl-[protein] + ADP + H(+)</text>
        <dbReference type="Rhea" id="RHEA:46608"/>
        <dbReference type="Rhea" id="RHEA-COMP:11060"/>
        <dbReference type="Rhea" id="RHEA-COMP:11605"/>
        <dbReference type="ChEBI" id="CHEBI:15378"/>
        <dbReference type="ChEBI" id="CHEBI:30013"/>
        <dbReference type="ChEBI" id="CHEBI:30616"/>
        <dbReference type="ChEBI" id="CHEBI:61977"/>
        <dbReference type="ChEBI" id="CHEBI:456216"/>
        <dbReference type="EC" id="2.7.11.1"/>
    </reaction>
</comment>
<dbReference type="InterPro" id="IPR000719">
    <property type="entry name" value="Prot_kinase_dom"/>
</dbReference>
<keyword evidence="5 11" id="KW-0418">Kinase</keyword>
<dbReference type="PANTHER" id="PTHR24356">
    <property type="entry name" value="SERINE/THREONINE-PROTEIN KINASE"/>
    <property type="match status" value="1"/>
</dbReference>
<dbReference type="SMART" id="SM00220">
    <property type="entry name" value="S_TKc"/>
    <property type="match status" value="1"/>
</dbReference>
<evidence type="ECO:0000259" key="10">
    <source>
        <dbReference type="PROSITE" id="PS50011"/>
    </source>
</evidence>
<keyword evidence="4" id="KW-0547">Nucleotide-binding</keyword>
<evidence type="ECO:0000256" key="5">
    <source>
        <dbReference type="ARBA" id="ARBA00022777"/>
    </source>
</evidence>
<sequence>MKKIKKQNIILRNQIQQVFTERDIMTFTDNPFVVALICTFETKKHLCMVMEYVEGGDVATLIKNMGPLPLDMARTYFAETTLAVEYLHNYGIIHRDLKPDNLLITSLGHIKLTDFGLSKIGLMNLTTNFYEDDDFMRDLYCKEFNDKQICGTPQYLAPEVILRQSYGKTAEFIPQLDGPDDTSYFDTRSERYNHDADLADNSLNPHSSFLSLPVEQPLYKVNSALNFNKVNSNEDKILTELLNKNLMISENENGDGINSDDDTDSELFASFSSCSSKFRLTSISSNNSPILFTNESSSSNRLNTDRGSNMSINSLNNPGCLSTIKSSSKNYLTNEKFKMPKYGSLPLEAEKACSDVTKLTNKKIDLKSDPEKKINNKDSALSNTSANTDQKFLKNQSSADTIKSTPTPPVLTPTTPTTTNNKLKNFLQPVQNKNSNLITLIAKSSKDKEINEAKKSPLLAENFTKSNHTEATNKNSNCKLNRWFSSFVPGSSKTVASNNIKLDKEKIWSIPCFSKKLKIISCQNSMLMILPKINHSCRHILTKSLTYTRLVYKSHLSYDLHD</sequence>
<dbReference type="OrthoDB" id="2156623at2759"/>
<evidence type="ECO:0000256" key="1">
    <source>
        <dbReference type="ARBA" id="ARBA00012513"/>
    </source>
</evidence>
<dbReference type="AlphaFoldDB" id="A0A3M7SM40"/>
<dbReference type="GO" id="GO:0004674">
    <property type="term" value="F:protein serine/threonine kinase activity"/>
    <property type="evidence" value="ECO:0007669"/>
    <property type="project" value="UniProtKB-KW"/>
</dbReference>
<dbReference type="InterPro" id="IPR011009">
    <property type="entry name" value="Kinase-like_dom_sf"/>
</dbReference>
<evidence type="ECO:0000256" key="4">
    <source>
        <dbReference type="ARBA" id="ARBA00022741"/>
    </source>
</evidence>
<dbReference type="Gene3D" id="1.10.510.10">
    <property type="entry name" value="Transferase(Phosphotransferase) domain 1"/>
    <property type="match status" value="1"/>
</dbReference>
<dbReference type="PROSITE" id="PS50011">
    <property type="entry name" value="PROTEIN_KINASE_DOM"/>
    <property type="match status" value="1"/>
</dbReference>
<keyword evidence="2" id="KW-0723">Serine/threonine-protein kinase</keyword>
<dbReference type="GO" id="GO:0005524">
    <property type="term" value="F:ATP binding"/>
    <property type="evidence" value="ECO:0007669"/>
    <property type="project" value="UniProtKB-KW"/>
</dbReference>
<comment type="catalytic activity">
    <reaction evidence="8">
        <text>L-seryl-[protein] + ATP = O-phospho-L-seryl-[protein] + ADP + H(+)</text>
        <dbReference type="Rhea" id="RHEA:17989"/>
        <dbReference type="Rhea" id="RHEA-COMP:9863"/>
        <dbReference type="Rhea" id="RHEA-COMP:11604"/>
        <dbReference type="ChEBI" id="CHEBI:15378"/>
        <dbReference type="ChEBI" id="CHEBI:29999"/>
        <dbReference type="ChEBI" id="CHEBI:30616"/>
        <dbReference type="ChEBI" id="CHEBI:83421"/>
        <dbReference type="ChEBI" id="CHEBI:456216"/>
        <dbReference type="EC" id="2.7.11.1"/>
    </reaction>
</comment>
<accession>A0A3M7SM40</accession>
<feature type="compositionally biased region" description="Polar residues" evidence="9">
    <location>
        <begin position="377"/>
        <end position="404"/>
    </location>
</feature>
<organism evidence="11 12">
    <name type="scientific">Brachionus plicatilis</name>
    <name type="common">Marine rotifer</name>
    <name type="synonym">Brachionus muelleri</name>
    <dbReference type="NCBI Taxonomy" id="10195"/>
    <lineage>
        <taxon>Eukaryota</taxon>
        <taxon>Metazoa</taxon>
        <taxon>Spiralia</taxon>
        <taxon>Gnathifera</taxon>
        <taxon>Rotifera</taxon>
        <taxon>Eurotatoria</taxon>
        <taxon>Monogononta</taxon>
        <taxon>Pseudotrocha</taxon>
        <taxon>Ploima</taxon>
        <taxon>Brachionidae</taxon>
        <taxon>Brachionus</taxon>
    </lineage>
</organism>
<feature type="region of interest" description="Disordered" evidence="9">
    <location>
        <begin position="290"/>
        <end position="315"/>
    </location>
</feature>
<name>A0A3M7SM40_BRAPC</name>